<reference evidence="1 2" key="1">
    <citation type="submission" date="2019-03" db="EMBL/GenBank/DDBJ databases">
        <title>Genomic Encyclopedia of Type Strains, Phase IV (KMG-IV): sequencing the most valuable type-strain genomes for metagenomic binning, comparative biology and taxonomic classification.</title>
        <authorList>
            <person name="Goeker M."/>
        </authorList>
    </citation>
    <scope>NUCLEOTIDE SEQUENCE [LARGE SCALE GENOMIC DNA]</scope>
    <source>
        <strain evidence="1 2">DSM 24179</strain>
    </source>
</reference>
<keyword evidence="2" id="KW-1185">Reference proteome</keyword>
<dbReference type="AlphaFoldDB" id="A0A4R2GIE7"/>
<evidence type="ECO:0000313" key="2">
    <source>
        <dbReference type="Proteomes" id="UP000295221"/>
    </source>
</evidence>
<evidence type="ECO:0008006" key="3">
    <source>
        <dbReference type="Google" id="ProtNLM"/>
    </source>
</evidence>
<organism evidence="1 2">
    <name type="scientific">Natronoflexus pectinivorans</name>
    <dbReference type="NCBI Taxonomy" id="682526"/>
    <lineage>
        <taxon>Bacteria</taxon>
        <taxon>Pseudomonadati</taxon>
        <taxon>Bacteroidota</taxon>
        <taxon>Bacteroidia</taxon>
        <taxon>Marinilabiliales</taxon>
        <taxon>Marinilabiliaceae</taxon>
        <taxon>Natronoflexus</taxon>
    </lineage>
</organism>
<dbReference type="EMBL" id="SLWK01000005">
    <property type="protein sequence ID" value="TCO08349.1"/>
    <property type="molecule type" value="Genomic_DNA"/>
</dbReference>
<sequence>MTYEELHFFGIKVVYKNLIDNGFEVLNVRKELDVNPQILARKNEEMYFVVVRTATYPEMGVLTPDVASKVTLHALRHKAICRFASVGVANANGETEKEMGKPETGGEFYINYNGLMPFPQ</sequence>
<evidence type="ECO:0000313" key="1">
    <source>
        <dbReference type="EMBL" id="TCO08349.1"/>
    </source>
</evidence>
<protein>
    <recommendedName>
        <fullName evidence="3">Restriction endonuclease</fullName>
    </recommendedName>
</protein>
<accession>A0A4R2GIE7</accession>
<name>A0A4R2GIE7_9BACT</name>
<comment type="caution">
    <text evidence="1">The sequence shown here is derived from an EMBL/GenBank/DDBJ whole genome shotgun (WGS) entry which is preliminary data.</text>
</comment>
<dbReference type="Proteomes" id="UP000295221">
    <property type="component" value="Unassembled WGS sequence"/>
</dbReference>
<gene>
    <name evidence="1" type="ORF">EV194_105153</name>
</gene>
<proteinExistence type="predicted"/>